<sequence length="194" mass="21953">MSSEKTTYYSDTKFVKTNLPGFSGNAMQFENCIFSTIDFSEINLNHCAFVDCEFEYCNLSMLKFNGSILNNVTFKDSKLTGVDFSRTNETFFSVNFYNCLLDYAVFFKRKNKKGIFKGCSLIGADFTEADLSEAIFEGSNLDVAVFMQTNLSGADFRQAVNFVIDPEQNLVKKARFELWGLPGLLAKYGLKIDK</sequence>
<protein>
    <submittedName>
        <fullName evidence="1">Pentapeptide repeat-containing protein</fullName>
    </submittedName>
</protein>
<dbReference type="PANTHER" id="PTHR42999">
    <property type="entry name" value="ANTIBIOTIC RESISTANCE PROTEIN MCBG"/>
    <property type="match status" value="1"/>
</dbReference>
<dbReference type="Pfam" id="PF00805">
    <property type="entry name" value="Pentapeptide"/>
    <property type="match status" value="2"/>
</dbReference>
<evidence type="ECO:0000313" key="1">
    <source>
        <dbReference type="EMBL" id="MCJ0741417.1"/>
    </source>
</evidence>
<gene>
    <name evidence="1" type="ORF">MMF97_01760</name>
</gene>
<dbReference type="RefSeq" id="WP_243358066.1">
    <property type="nucleotide sequence ID" value="NZ_JALGBH010000001.1"/>
</dbReference>
<dbReference type="PANTHER" id="PTHR42999:SF1">
    <property type="entry name" value="PENTAPEPTIDE REPEAT-CONTAINING PROTEIN"/>
    <property type="match status" value="1"/>
</dbReference>
<keyword evidence="2" id="KW-1185">Reference proteome</keyword>
<comment type="caution">
    <text evidence="1">The sequence shown here is derived from an EMBL/GenBank/DDBJ whole genome shotgun (WGS) entry which is preliminary data.</text>
</comment>
<name>A0ABS9ZSR9_9SPHI</name>
<dbReference type="InterPro" id="IPR052949">
    <property type="entry name" value="PA_immunity-related"/>
</dbReference>
<accession>A0ABS9ZSR9</accession>
<dbReference type="Gene3D" id="2.160.20.80">
    <property type="entry name" value="E3 ubiquitin-protein ligase SopA"/>
    <property type="match status" value="1"/>
</dbReference>
<dbReference type="EMBL" id="JALGBH010000001">
    <property type="protein sequence ID" value="MCJ0741417.1"/>
    <property type="molecule type" value="Genomic_DNA"/>
</dbReference>
<dbReference type="Proteomes" id="UP001165460">
    <property type="component" value="Unassembled WGS sequence"/>
</dbReference>
<reference evidence="1" key="1">
    <citation type="submission" date="2022-03" db="EMBL/GenBank/DDBJ databases">
        <authorList>
            <person name="Woo C.Y."/>
        </authorList>
    </citation>
    <scope>NUCLEOTIDE SEQUENCE</scope>
    <source>
        <strain evidence="1">CYS-01</strain>
    </source>
</reference>
<proteinExistence type="predicted"/>
<evidence type="ECO:0000313" key="2">
    <source>
        <dbReference type="Proteomes" id="UP001165460"/>
    </source>
</evidence>
<organism evidence="1 2">
    <name type="scientific">Pedobacter montanisoli</name>
    <dbReference type="NCBI Taxonomy" id="2923277"/>
    <lineage>
        <taxon>Bacteria</taxon>
        <taxon>Pseudomonadati</taxon>
        <taxon>Bacteroidota</taxon>
        <taxon>Sphingobacteriia</taxon>
        <taxon>Sphingobacteriales</taxon>
        <taxon>Sphingobacteriaceae</taxon>
        <taxon>Pedobacter</taxon>
    </lineage>
</organism>
<dbReference type="SUPFAM" id="SSF141571">
    <property type="entry name" value="Pentapeptide repeat-like"/>
    <property type="match status" value="1"/>
</dbReference>
<dbReference type="InterPro" id="IPR001646">
    <property type="entry name" value="5peptide_repeat"/>
</dbReference>